<protein>
    <submittedName>
        <fullName evidence="1">Uncharacterized protein</fullName>
    </submittedName>
</protein>
<evidence type="ECO:0000313" key="1">
    <source>
        <dbReference type="EMBL" id="OHA60336.1"/>
    </source>
</evidence>
<sequence>MKFNYKQEQEVNFVGKTLTDFVDYYNQNIPPVFPRATAKALEKFQTDHPGLFDDSKLWTIDKHRRRLMDWLQSYQETV</sequence>
<comment type="caution">
    <text evidence="1">The sequence shown here is derived from an EMBL/GenBank/DDBJ whole genome shotgun (WGS) entry which is preliminary data.</text>
</comment>
<dbReference type="Proteomes" id="UP000178481">
    <property type="component" value="Unassembled WGS sequence"/>
</dbReference>
<name>A0A1G2QIB2_9BACT</name>
<reference evidence="1 2" key="1">
    <citation type="journal article" date="2016" name="Nat. Commun.">
        <title>Thousands of microbial genomes shed light on interconnected biogeochemical processes in an aquifer system.</title>
        <authorList>
            <person name="Anantharaman K."/>
            <person name="Brown C.T."/>
            <person name="Hug L.A."/>
            <person name="Sharon I."/>
            <person name="Castelle C.J."/>
            <person name="Probst A.J."/>
            <person name="Thomas B.C."/>
            <person name="Singh A."/>
            <person name="Wilkins M.J."/>
            <person name="Karaoz U."/>
            <person name="Brodie E.L."/>
            <person name="Williams K.H."/>
            <person name="Hubbard S.S."/>
            <person name="Banfield J.F."/>
        </authorList>
    </citation>
    <scope>NUCLEOTIDE SEQUENCE [LARGE SCALE GENOMIC DNA]</scope>
</reference>
<proteinExistence type="predicted"/>
<accession>A0A1G2QIB2</accession>
<dbReference type="EMBL" id="MHTI01000007">
    <property type="protein sequence ID" value="OHA60336.1"/>
    <property type="molecule type" value="Genomic_DNA"/>
</dbReference>
<dbReference type="AlphaFoldDB" id="A0A1G2QIB2"/>
<gene>
    <name evidence="1" type="ORF">A2607_01930</name>
</gene>
<organism evidence="1 2">
    <name type="scientific">Candidatus Vogelbacteria bacterium RIFOXYD1_FULL_42_15</name>
    <dbReference type="NCBI Taxonomy" id="1802437"/>
    <lineage>
        <taxon>Bacteria</taxon>
        <taxon>Candidatus Vogeliibacteriota</taxon>
    </lineage>
</organism>
<evidence type="ECO:0000313" key="2">
    <source>
        <dbReference type="Proteomes" id="UP000178481"/>
    </source>
</evidence>